<organism evidence="1 2">
    <name type="scientific">Enemella dayhoffiae</name>
    <dbReference type="NCBI Taxonomy" id="2016507"/>
    <lineage>
        <taxon>Bacteria</taxon>
        <taxon>Bacillati</taxon>
        <taxon>Actinomycetota</taxon>
        <taxon>Actinomycetes</taxon>
        <taxon>Propionibacteriales</taxon>
        <taxon>Propionibacteriaceae</taxon>
        <taxon>Enemella</taxon>
    </lineage>
</organism>
<dbReference type="EMBL" id="NMVQ01000047">
    <property type="protein sequence ID" value="OYO16607.1"/>
    <property type="molecule type" value="Genomic_DNA"/>
</dbReference>
<dbReference type="Gene3D" id="3.30.420.10">
    <property type="entry name" value="Ribonuclease H-like superfamily/Ribonuclease H"/>
    <property type="match status" value="1"/>
</dbReference>
<dbReference type="InterPro" id="IPR012337">
    <property type="entry name" value="RNaseH-like_sf"/>
</dbReference>
<dbReference type="SUPFAM" id="SSF53098">
    <property type="entry name" value="Ribonuclease H-like"/>
    <property type="match status" value="1"/>
</dbReference>
<evidence type="ECO:0000313" key="2">
    <source>
        <dbReference type="Proteomes" id="UP000216311"/>
    </source>
</evidence>
<dbReference type="AlphaFoldDB" id="A0A255GL90"/>
<reference evidence="1 2" key="1">
    <citation type="submission" date="2017-07" db="EMBL/GenBank/DDBJ databases">
        <title>Draft whole genome sequences of clinical Proprionibacteriaceae strains.</title>
        <authorList>
            <person name="Bernier A.-M."/>
            <person name="Bernard K."/>
            <person name="Domingo M.-C."/>
        </authorList>
    </citation>
    <scope>NUCLEOTIDE SEQUENCE [LARGE SCALE GENOMIC DNA]</scope>
    <source>
        <strain evidence="1 2">NML 130396</strain>
    </source>
</reference>
<sequence>MIGIDPSLTATGICTTAGDLITLRSTPTAGGLPEELARIEALTGRILAHADGADVAVIEAPSFGQSRQGGEHIRAGLWWMIVAALTHADISTVRVPPAALKKFATGRGNATKPDMRMALYQRASIDCRDDNQVDAFWLRQIGLHHLDHPDAIRLPATHLVGLAKVDWPIPDACPF</sequence>
<evidence type="ECO:0000313" key="1">
    <source>
        <dbReference type="EMBL" id="OYO16607.1"/>
    </source>
</evidence>
<keyword evidence="2" id="KW-1185">Reference proteome</keyword>
<dbReference type="Proteomes" id="UP000216311">
    <property type="component" value="Unassembled WGS sequence"/>
</dbReference>
<accession>A0A255GL90</accession>
<gene>
    <name evidence="1" type="ORF">CGZ93_17760</name>
</gene>
<comment type="caution">
    <text evidence="1">The sequence shown here is derived from an EMBL/GenBank/DDBJ whole genome shotgun (WGS) entry which is preliminary data.</text>
</comment>
<dbReference type="GO" id="GO:0003676">
    <property type="term" value="F:nucleic acid binding"/>
    <property type="evidence" value="ECO:0007669"/>
    <property type="project" value="InterPro"/>
</dbReference>
<evidence type="ECO:0008006" key="3">
    <source>
        <dbReference type="Google" id="ProtNLM"/>
    </source>
</evidence>
<protein>
    <recommendedName>
        <fullName evidence="3">Holliday junction resolvase RuvC</fullName>
    </recommendedName>
</protein>
<proteinExistence type="predicted"/>
<name>A0A255GL90_9ACTN</name>
<dbReference type="InterPro" id="IPR036397">
    <property type="entry name" value="RNaseH_sf"/>
</dbReference>